<reference evidence="2" key="1">
    <citation type="journal article" date="2018" name="Genome Biol. Evol.">
        <title>Genomics and development of Lentinus tigrinus, a white-rot wood-decaying mushroom with dimorphic fruiting bodies.</title>
        <authorList>
            <person name="Wu B."/>
            <person name="Xu Z."/>
            <person name="Knudson A."/>
            <person name="Carlson A."/>
            <person name="Chen N."/>
            <person name="Kovaka S."/>
            <person name="LaButti K."/>
            <person name="Lipzen A."/>
            <person name="Pennachio C."/>
            <person name="Riley R."/>
            <person name="Schakwitz W."/>
            <person name="Umezawa K."/>
            <person name="Ohm R.A."/>
            <person name="Grigoriev I.V."/>
            <person name="Nagy L.G."/>
            <person name="Gibbons J."/>
            <person name="Hibbett D."/>
        </authorList>
    </citation>
    <scope>NUCLEOTIDE SEQUENCE [LARGE SCALE GENOMIC DNA]</scope>
    <source>
        <strain evidence="2">ALCF2SS1-6</strain>
    </source>
</reference>
<dbReference type="Proteomes" id="UP000313359">
    <property type="component" value="Unassembled WGS sequence"/>
</dbReference>
<evidence type="ECO:0000313" key="3">
    <source>
        <dbReference type="Proteomes" id="UP000313359"/>
    </source>
</evidence>
<gene>
    <name evidence="2" type="ORF">L227DRAFT_618174</name>
</gene>
<protein>
    <submittedName>
        <fullName evidence="2">Uncharacterized protein</fullName>
    </submittedName>
</protein>
<proteinExistence type="predicted"/>
<name>A0A5C2RKE7_9APHY</name>
<dbReference type="EMBL" id="ML122513">
    <property type="protein sequence ID" value="RPD52023.1"/>
    <property type="molecule type" value="Genomic_DNA"/>
</dbReference>
<organism evidence="2 3">
    <name type="scientific">Lentinus tigrinus ALCF2SS1-6</name>
    <dbReference type="NCBI Taxonomy" id="1328759"/>
    <lineage>
        <taxon>Eukaryota</taxon>
        <taxon>Fungi</taxon>
        <taxon>Dikarya</taxon>
        <taxon>Basidiomycota</taxon>
        <taxon>Agaricomycotina</taxon>
        <taxon>Agaricomycetes</taxon>
        <taxon>Polyporales</taxon>
        <taxon>Polyporaceae</taxon>
        <taxon>Lentinus</taxon>
    </lineage>
</organism>
<sequence>MYSPNIYSPDTSLPGTPATTVAIPSVAGSLLLSVEPPDDDKWRGHDSDFAPIQGTSTVFPVDLLPSIEAAAPTLRQLPDSRFDSRYTRRTEAPSTSRRRASNRLISGLQVNLKNDHDSCTISLYASVMERLNVVHKDSVSAFQETLRLARSNETHNVRDAKADDEIATRLAEIFDVLKAINNTMSRMYVLEGAKTNRFRMPQNFVGSTIGRVHMTEASHRQHMSTVGHFMSTAPDSVSDESGLVDFEPITLRLWQLLALIALGCAATLLDISWATSHPPLPPPKLSPPTPPSCK</sequence>
<feature type="non-terminal residue" evidence="2">
    <location>
        <position position="294"/>
    </location>
</feature>
<feature type="compositionally biased region" description="Basic and acidic residues" evidence="1">
    <location>
        <begin position="78"/>
        <end position="91"/>
    </location>
</feature>
<dbReference type="AlphaFoldDB" id="A0A5C2RKE7"/>
<evidence type="ECO:0000313" key="2">
    <source>
        <dbReference type="EMBL" id="RPD52023.1"/>
    </source>
</evidence>
<keyword evidence="3" id="KW-1185">Reference proteome</keyword>
<accession>A0A5C2RKE7</accession>
<evidence type="ECO:0000256" key="1">
    <source>
        <dbReference type="SAM" id="MobiDB-lite"/>
    </source>
</evidence>
<feature type="region of interest" description="Disordered" evidence="1">
    <location>
        <begin position="78"/>
        <end position="100"/>
    </location>
</feature>